<organism evidence="1 2">
    <name type="scientific">Cellulomonas biazotea</name>
    <dbReference type="NCBI Taxonomy" id="1709"/>
    <lineage>
        <taxon>Bacteria</taxon>
        <taxon>Bacillati</taxon>
        <taxon>Actinomycetota</taxon>
        <taxon>Actinomycetes</taxon>
        <taxon>Micrococcales</taxon>
        <taxon>Cellulomonadaceae</taxon>
        <taxon>Cellulomonas</taxon>
    </lineage>
</organism>
<evidence type="ECO:0008006" key="3">
    <source>
        <dbReference type="Google" id="ProtNLM"/>
    </source>
</evidence>
<sequence>MLPSELLLGWLAMPEITIVDACSHVVETWRSAGVLAEQSVTKFDGVLERFGGYAAAFGVLRLVDVDGELVAQFIRARGRRRSGEIAEAAVGTMQIRRAVLRAFYRTARQLRLTWDDPARDVELPHREARTPRPLTEAEADLVWLHAWAAGGRFTRHAATAALLFSGAHSGEVGHVTVADLDVVNAQVWLHGASRYTPRHVSVAPKHFEALVERVDTLKRQAPHAHDDQLVLATGAGGSDANKQARVCVTAADLLTEAGLGRDGALRPSSMTAVAGVQAFAVASRIEDAARVLGLASLDAAARSIGWQWRGDV</sequence>
<reference evidence="1 2" key="1">
    <citation type="submission" date="2019-01" db="EMBL/GenBank/DDBJ databases">
        <title>Draft genome sequence of Cellulomonas takizawaensis strain TKZ-21.</title>
        <authorList>
            <person name="Yamamura H."/>
            <person name="Hayashi T."/>
            <person name="Hamada M."/>
            <person name="Serisawa Y."/>
            <person name="Matsuyama K."/>
            <person name="Nakagawa Y."/>
            <person name="Otoguro M."/>
            <person name="Yanagida F."/>
            <person name="Hayakawa M."/>
        </authorList>
    </citation>
    <scope>NUCLEOTIDE SEQUENCE [LARGE SCALE GENOMIC DNA]</scope>
    <source>
        <strain evidence="1 2">NBRC12680</strain>
    </source>
</reference>
<dbReference type="AlphaFoldDB" id="A0A402DNF1"/>
<evidence type="ECO:0000313" key="2">
    <source>
        <dbReference type="Proteomes" id="UP000289954"/>
    </source>
</evidence>
<gene>
    <name evidence="1" type="ORF">CBZ_07110</name>
</gene>
<keyword evidence="2" id="KW-1185">Reference proteome</keyword>
<dbReference type="InterPro" id="IPR011010">
    <property type="entry name" value="DNA_brk_join_enz"/>
</dbReference>
<dbReference type="GO" id="GO:0003677">
    <property type="term" value="F:DNA binding"/>
    <property type="evidence" value="ECO:0007669"/>
    <property type="project" value="InterPro"/>
</dbReference>
<protein>
    <recommendedName>
        <fullName evidence="3">Tyr recombinase domain-containing protein</fullName>
    </recommendedName>
</protein>
<dbReference type="SUPFAM" id="SSF56349">
    <property type="entry name" value="DNA breaking-rejoining enzymes"/>
    <property type="match status" value="1"/>
</dbReference>
<dbReference type="EMBL" id="BIMR01000038">
    <property type="protein sequence ID" value="GCE75655.1"/>
    <property type="molecule type" value="Genomic_DNA"/>
</dbReference>
<evidence type="ECO:0000313" key="1">
    <source>
        <dbReference type="EMBL" id="GCE75655.1"/>
    </source>
</evidence>
<dbReference type="Proteomes" id="UP000289954">
    <property type="component" value="Unassembled WGS sequence"/>
</dbReference>
<accession>A0A402DNF1</accession>
<proteinExistence type="predicted"/>
<name>A0A402DNF1_9CELL</name>
<comment type="caution">
    <text evidence="1">The sequence shown here is derived from an EMBL/GenBank/DDBJ whole genome shotgun (WGS) entry which is preliminary data.</text>
</comment>